<evidence type="ECO:0000256" key="9">
    <source>
        <dbReference type="ARBA" id="ARBA00023128"/>
    </source>
</evidence>
<reference evidence="14" key="1">
    <citation type="journal article" date="2016" name="PLoS ONE">
        <title>Next-Generation Mitogenomics: A Comparison of Approaches Applied to Caecilian Amphibian Phylogeny.</title>
        <authorList>
            <person name="Maddock S.T."/>
            <person name="Briscoe A.G."/>
            <person name="Wilkinson M."/>
            <person name="Waeschenbach A."/>
            <person name="San Mauro D."/>
            <person name="Day J.J."/>
            <person name="Littlewood D.T."/>
            <person name="Foster P.G."/>
            <person name="Nussbaum R.A."/>
            <person name="Gower D.J."/>
        </authorList>
    </citation>
    <scope>NUCLEOTIDE SEQUENCE</scope>
</reference>
<evidence type="ECO:0000256" key="11">
    <source>
        <dbReference type="ARBA" id="ARBA00023310"/>
    </source>
</evidence>
<evidence type="ECO:0000256" key="2">
    <source>
        <dbReference type="ARBA" id="ARBA00008892"/>
    </source>
</evidence>
<evidence type="ECO:0000256" key="7">
    <source>
        <dbReference type="ARBA" id="ARBA00022989"/>
    </source>
</evidence>
<name>A0A173GL93_9AMPH</name>
<keyword evidence="11" id="KW-0066">ATP synthesis</keyword>
<dbReference type="InterPro" id="IPR001421">
    <property type="entry name" value="ATP8_metazoa"/>
</dbReference>
<evidence type="ECO:0000256" key="8">
    <source>
        <dbReference type="ARBA" id="ARBA00023065"/>
    </source>
</evidence>
<dbReference type="GO" id="GO:0045259">
    <property type="term" value="C:proton-transporting ATP synthase complex"/>
    <property type="evidence" value="ECO:0007669"/>
    <property type="project" value="UniProtKB-KW"/>
</dbReference>
<comment type="similarity">
    <text evidence="2 12">Belongs to the ATPase protein 8 family.</text>
</comment>
<keyword evidence="5 12" id="KW-0812">Transmembrane</keyword>
<accession>A0A173GL93</accession>
<evidence type="ECO:0000313" key="14">
    <source>
        <dbReference type="EMBL" id="ANH55785.1"/>
    </source>
</evidence>
<keyword evidence="9 12" id="KW-0496">Mitochondrion</keyword>
<dbReference type="InterPro" id="IPR050635">
    <property type="entry name" value="ATPase_protein_8"/>
</dbReference>
<keyword evidence="4 12" id="KW-0138">CF(0)</keyword>
<keyword evidence="8 12" id="KW-0406">Ion transport</keyword>
<dbReference type="GO" id="GO:0015078">
    <property type="term" value="F:proton transmembrane transporter activity"/>
    <property type="evidence" value="ECO:0007669"/>
    <property type="project" value="InterPro"/>
</dbReference>
<evidence type="ECO:0000256" key="4">
    <source>
        <dbReference type="ARBA" id="ARBA00022547"/>
    </source>
</evidence>
<evidence type="ECO:0000256" key="13">
    <source>
        <dbReference type="SAM" id="Phobius"/>
    </source>
</evidence>
<keyword evidence="7 13" id="KW-1133">Transmembrane helix</keyword>
<organism evidence="14">
    <name type="scientific">Grandisonia larvata</name>
    <dbReference type="NCBI Taxonomy" id="441556"/>
    <lineage>
        <taxon>Eukaryota</taxon>
        <taxon>Metazoa</taxon>
        <taxon>Chordata</taxon>
        <taxon>Craniata</taxon>
        <taxon>Vertebrata</taxon>
        <taxon>Euteleostomi</taxon>
        <taxon>Amphibia</taxon>
        <taxon>Gymnophiona</taxon>
        <taxon>Indotyphlidae</taxon>
        <taxon>Grandisonia</taxon>
    </lineage>
</organism>
<gene>
    <name evidence="14" type="primary">ATP8</name>
</gene>
<dbReference type="GO" id="GO:0015986">
    <property type="term" value="P:proton motive force-driven ATP synthesis"/>
    <property type="evidence" value="ECO:0007669"/>
    <property type="project" value="InterPro"/>
</dbReference>
<evidence type="ECO:0000256" key="3">
    <source>
        <dbReference type="ARBA" id="ARBA00022448"/>
    </source>
</evidence>
<sequence length="54" mass="6569">MPQLNPNPWFLIMILSWTILMTIMLPKLIKHTPTNPIPQSILHKQIMTWNWPWY</sequence>
<evidence type="ECO:0000256" key="6">
    <source>
        <dbReference type="ARBA" id="ARBA00022781"/>
    </source>
</evidence>
<keyword evidence="6 12" id="KW-0375">Hydrogen ion transport</keyword>
<dbReference type="Pfam" id="PF00895">
    <property type="entry name" value="ATP-synt_8"/>
    <property type="match status" value="1"/>
</dbReference>
<evidence type="ECO:0000256" key="12">
    <source>
        <dbReference type="RuleBase" id="RU003661"/>
    </source>
</evidence>
<dbReference type="PANTHER" id="PTHR39937">
    <property type="entry name" value="ATP SYNTHASE PROTEIN 8"/>
    <property type="match status" value="1"/>
</dbReference>
<dbReference type="GO" id="GO:0031966">
    <property type="term" value="C:mitochondrial membrane"/>
    <property type="evidence" value="ECO:0007669"/>
    <property type="project" value="UniProtKB-SubCell"/>
</dbReference>
<dbReference type="PANTHER" id="PTHR39937:SF1">
    <property type="entry name" value="ATP SYNTHASE PROTEIN 8"/>
    <property type="match status" value="1"/>
</dbReference>
<protein>
    <recommendedName>
        <fullName evidence="12">ATP synthase complex subunit 8</fullName>
    </recommendedName>
</protein>
<keyword evidence="3 12" id="KW-0813">Transport</keyword>
<evidence type="ECO:0000256" key="10">
    <source>
        <dbReference type="ARBA" id="ARBA00023136"/>
    </source>
</evidence>
<dbReference type="AlphaFoldDB" id="A0A173GL93"/>
<keyword evidence="10 13" id="KW-0472">Membrane</keyword>
<evidence type="ECO:0000256" key="1">
    <source>
        <dbReference type="ARBA" id="ARBA00004304"/>
    </source>
</evidence>
<proteinExistence type="inferred from homology"/>
<comment type="subcellular location">
    <subcellularLocation>
        <location evidence="1 12">Mitochondrion membrane</location>
        <topology evidence="1 12">Single-pass membrane protein</topology>
    </subcellularLocation>
</comment>
<geneLocation type="mitochondrion" evidence="14"/>
<feature type="transmembrane region" description="Helical" evidence="13">
    <location>
        <begin position="6"/>
        <end position="25"/>
    </location>
</feature>
<dbReference type="EMBL" id="KU753813">
    <property type="protein sequence ID" value="ANH55785.1"/>
    <property type="molecule type" value="Genomic_DNA"/>
</dbReference>
<evidence type="ECO:0000256" key="5">
    <source>
        <dbReference type="ARBA" id="ARBA00022692"/>
    </source>
</evidence>